<evidence type="ECO:0000313" key="2">
    <source>
        <dbReference type="WBParaSite" id="ALUE_0001663401-mRNA-1"/>
    </source>
</evidence>
<sequence>MILLNEAIFSFETTECCKANIDWSSLTSAWRSAFFIHTLRLDHGVKAVDSAELSLYDLIIYVSLRPHKGMDFDPADNLNNFYYLAIEMLRDQCRGREHYIYRILKWRNSKRYKFIVPPFPLRISIVVLNGMP</sequence>
<reference evidence="2" key="1">
    <citation type="submission" date="2017-02" db="UniProtKB">
        <authorList>
            <consortium name="WormBaseParasite"/>
        </authorList>
    </citation>
    <scope>IDENTIFICATION</scope>
</reference>
<evidence type="ECO:0000313" key="1">
    <source>
        <dbReference type="Proteomes" id="UP000036681"/>
    </source>
</evidence>
<dbReference type="WBParaSite" id="ALUE_0001663401-mRNA-1">
    <property type="protein sequence ID" value="ALUE_0001663401-mRNA-1"/>
    <property type="gene ID" value="ALUE_0001663401"/>
</dbReference>
<name>A0A0M3IES7_ASCLU</name>
<dbReference type="Proteomes" id="UP000036681">
    <property type="component" value="Unplaced"/>
</dbReference>
<dbReference type="AlphaFoldDB" id="A0A0M3IES7"/>
<proteinExistence type="predicted"/>
<organism evidence="1 2">
    <name type="scientific">Ascaris lumbricoides</name>
    <name type="common">Giant roundworm</name>
    <dbReference type="NCBI Taxonomy" id="6252"/>
    <lineage>
        <taxon>Eukaryota</taxon>
        <taxon>Metazoa</taxon>
        <taxon>Ecdysozoa</taxon>
        <taxon>Nematoda</taxon>
        <taxon>Chromadorea</taxon>
        <taxon>Rhabditida</taxon>
        <taxon>Spirurina</taxon>
        <taxon>Ascaridomorpha</taxon>
        <taxon>Ascaridoidea</taxon>
        <taxon>Ascarididae</taxon>
        <taxon>Ascaris</taxon>
    </lineage>
</organism>
<accession>A0A0M3IES7</accession>
<keyword evidence="1" id="KW-1185">Reference proteome</keyword>
<protein>
    <submittedName>
        <fullName evidence="2">Uncharacterized protein</fullName>
    </submittedName>
</protein>